<evidence type="ECO:0000256" key="2">
    <source>
        <dbReference type="ARBA" id="ARBA00002315"/>
    </source>
</evidence>
<evidence type="ECO:0000256" key="3">
    <source>
        <dbReference type="ARBA" id="ARBA00004921"/>
    </source>
</evidence>
<dbReference type="AlphaFoldDB" id="A0A971M3E5"/>
<proteinExistence type="inferred from homology"/>
<dbReference type="CDD" id="cd16011">
    <property type="entry name" value="iPGM_like"/>
    <property type="match status" value="1"/>
</dbReference>
<protein>
    <submittedName>
        <fullName evidence="7">2,3-bisphosphoglycerate-independent phosphoglycerate mutase</fullName>
        <ecNumber evidence="7">5.4.2.12</ecNumber>
    </submittedName>
</protein>
<dbReference type="Pfam" id="PF10143">
    <property type="entry name" value="PhosphMutase"/>
    <property type="match status" value="1"/>
</dbReference>
<feature type="domain" description="Metalloenzyme" evidence="6">
    <location>
        <begin position="11"/>
        <end position="387"/>
    </location>
</feature>
<dbReference type="InterPro" id="IPR004456">
    <property type="entry name" value="Pglycerate_mutase_ApgM"/>
</dbReference>
<reference evidence="7" key="2">
    <citation type="submission" date="2020-01" db="EMBL/GenBank/DDBJ databases">
        <authorList>
            <person name="Campanaro S."/>
        </authorList>
    </citation>
    <scope>NUCLEOTIDE SEQUENCE</scope>
    <source>
        <strain evidence="7">AS06rmzACSIP_7</strain>
    </source>
</reference>
<evidence type="ECO:0000313" key="8">
    <source>
        <dbReference type="Proteomes" id="UP000777265"/>
    </source>
</evidence>
<dbReference type="PANTHER" id="PTHR31209">
    <property type="entry name" value="COFACTOR-INDEPENDENT PHOSPHOGLYCERATE MUTASE"/>
    <property type="match status" value="1"/>
</dbReference>
<comment type="catalytic activity">
    <reaction evidence="1">
        <text>(2R)-2-phosphoglycerate = (2R)-3-phosphoglycerate</text>
        <dbReference type="Rhea" id="RHEA:15901"/>
        <dbReference type="ChEBI" id="CHEBI:58272"/>
        <dbReference type="ChEBI" id="CHEBI:58289"/>
        <dbReference type="EC" id="5.4.2.12"/>
    </reaction>
</comment>
<evidence type="ECO:0000259" key="6">
    <source>
        <dbReference type="Pfam" id="PF01676"/>
    </source>
</evidence>
<comment type="pathway">
    <text evidence="3">Carbohydrate degradation.</text>
</comment>
<organism evidence="7 8">
    <name type="scientific">Syntrophorhabdus aromaticivorans</name>
    <dbReference type="NCBI Taxonomy" id="328301"/>
    <lineage>
        <taxon>Bacteria</taxon>
        <taxon>Pseudomonadati</taxon>
        <taxon>Thermodesulfobacteriota</taxon>
        <taxon>Syntrophorhabdia</taxon>
        <taxon>Syntrophorhabdales</taxon>
        <taxon>Syntrophorhabdaceae</taxon>
        <taxon>Syntrophorhabdus</taxon>
    </lineage>
</organism>
<evidence type="ECO:0000256" key="1">
    <source>
        <dbReference type="ARBA" id="ARBA00000370"/>
    </source>
</evidence>
<dbReference type="GO" id="GO:0004619">
    <property type="term" value="F:phosphoglycerate mutase activity"/>
    <property type="evidence" value="ECO:0007669"/>
    <property type="project" value="UniProtKB-EC"/>
</dbReference>
<reference evidence="7" key="1">
    <citation type="journal article" date="2020" name="Biotechnol. Biofuels">
        <title>New insights from the biogas microbiome by comprehensive genome-resolved metagenomics of nearly 1600 species originating from multiple anaerobic digesters.</title>
        <authorList>
            <person name="Campanaro S."/>
            <person name="Treu L."/>
            <person name="Rodriguez-R L.M."/>
            <person name="Kovalovszki A."/>
            <person name="Ziels R.M."/>
            <person name="Maus I."/>
            <person name="Zhu X."/>
            <person name="Kougias P.G."/>
            <person name="Basile A."/>
            <person name="Luo G."/>
            <person name="Schluter A."/>
            <person name="Konstantinidis K.T."/>
            <person name="Angelidaki I."/>
        </authorList>
    </citation>
    <scope>NUCLEOTIDE SEQUENCE</scope>
    <source>
        <strain evidence="7">AS06rmzACSIP_7</strain>
    </source>
</reference>
<dbReference type="EMBL" id="JAAYEE010000070">
    <property type="protein sequence ID" value="NLW34642.1"/>
    <property type="molecule type" value="Genomic_DNA"/>
</dbReference>
<comment type="similarity">
    <text evidence="4">Belongs to the BPG-independent phosphoglycerate mutase family. A-PGAM subfamily.</text>
</comment>
<dbReference type="Proteomes" id="UP000777265">
    <property type="component" value="Unassembled WGS sequence"/>
</dbReference>
<dbReference type="Pfam" id="PF01676">
    <property type="entry name" value="Metalloenzyme"/>
    <property type="match status" value="1"/>
</dbReference>
<comment type="caution">
    <text evidence="7">The sequence shown here is derived from an EMBL/GenBank/DDBJ whole genome shotgun (WGS) entry which is preliminary data.</text>
</comment>
<sequence>MRHDLVLNNDKKVIFLILDGVGDIPNPEFSHQTPLEAAKKPNMDDLAARTGVLGRIIPVDVGVTPGSGPGHLSLFGYDPFEYEIGRGVLEVLGLNMDLQDGDLAARANFCTIRDGVVTDRRAGRIATEETVRLCAKIREALPRVEGVEVIISPGKSHRFALIFRGKGLSDHLTDGDPHKDNKPVRYATPKDNDAEFACRVVNTFMENVMDLLKGEKVANGALLRGFSTKPAIPPFASNYGMKALALATYPMYRGIAKVLGMDVKEEPRDYAEMVAMLRNNYEAYQFFFLHIKETDLAGEDGNFPEKVKAIENVDRIIPEIYALNPQVLVITGDHSTPCPLKGHSWHPVPLLLVTRTGERDGAAFHEKNCVTGSIGTLYSKQLMSLVLAHGLKLDKYGA</sequence>
<dbReference type="Gene3D" id="3.40.720.10">
    <property type="entry name" value="Alkaline Phosphatase, subunit A"/>
    <property type="match status" value="2"/>
</dbReference>
<dbReference type="GO" id="GO:0046872">
    <property type="term" value="F:metal ion binding"/>
    <property type="evidence" value="ECO:0007669"/>
    <property type="project" value="InterPro"/>
</dbReference>
<keyword evidence="5" id="KW-0324">Glycolysis</keyword>
<dbReference type="PIRSF" id="PIRSF006392">
    <property type="entry name" value="IPGAM_arch"/>
    <property type="match status" value="1"/>
</dbReference>
<dbReference type="NCBIfam" id="NF003160">
    <property type="entry name" value="PRK04135.1"/>
    <property type="match status" value="1"/>
</dbReference>
<gene>
    <name evidence="7" type="ORF">GXY80_04045</name>
</gene>
<dbReference type="SUPFAM" id="SSF53649">
    <property type="entry name" value="Alkaline phosphatase-like"/>
    <property type="match status" value="1"/>
</dbReference>
<dbReference type="PANTHER" id="PTHR31209:SF0">
    <property type="entry name" value="METALLOENZYME DOMAIN-CONTAINING PROTEIN"/>
    <property type="match status" value="1"/>
</dbReference>
<keyword evidence="7" id="KW-0413">Isomerase</keyword>
<evidence type="ECO:0000256" key="5">
    <source>
        <dbReference type="ARBA" id="ARBA00023152"/>
    </source>
</evidence>
<dbReference type="InterPro" id="IPR017850">
    <property type="entry name" value="Alkaline_phosphatase_core_sf"/>
</dbReference>
<dbReference type="EC" id="5.4.2.12" evidence="7"/>
<evidence type="ECO:0000256" key="4">
    <source>
        <dbReference type="ARBA" id="ARBA00005524"/>
    </source>
</evidence>
<dbReference type="GO" id="GO:0006096">
    <property type="term" value="P:glycolytic process"/>
    <property type="evidence" value="ECO:0007669"/>
    <property type="project" value="UniProtKB-KW"/>
</dbReference>
<dbReference type="NCBIfam" id="TIGR00306">
    <property type="entry name" value="apgM"/>
    <property type="match status" value="1"/>
</dbReference>
<dbReference type="InterPro" id="IPR006124">
    <property type="entry name" value="Metalloenzyme"/>
</dbReference>
<accession>A0A971M3E5</accession>
<evidence type="ECO:0000313" key="7">
    <source>
        <dbReference type="EMBL" id="NLW34642.1"/>
    </source>
</evidence>
<name>A0A971M3E5_9BACT</name>
<comment type="function">
    <text evidence="2">Catalyzes the interconversion of 2-phosphoglycerate and 3-phosphoglycerate.</text>
</comment>